<gene>
    <name evidence="1" type="ORF">SYYSPA8_16210</name>
</gene>
<dbReference type="EMBL" id="BSBI01000006">
    <property type="protein sequence ID" value="GLF95861.1"/>
    <property type="molecule type" value="Genomic_DNA"/>
</dbReference>
<dbReference type="InterPro" id="IPR021130">
    <property type="entry name" value="PRib-ATP_PPHydrolase-like"/>
</dbReference>
<dbReference type="Gene3D" id="1.10.3420.10">
    <property type="entry name" value="putative ntp pyrophosphohydrolase like domain"/>
    <property type="match status" value="1"/>
</dbReference>
<organism evidence="1 2">
    <name type="scientific">Streptomyces yaizuensis</name>
    <dbReference type="NCBI Taxonomy" id="2989713"/>
    <lineage>
        <taxon>Bacteria</taxon>
        <taxon>Bacillati</taxon>
        <taxon>Actinomycetota</taxon>
        <taxon>Actinomycetes</taxon>
        <taxon>Kitasatosporales</taxon>
        <taxon>Streptomycetaceae</taxon>
        <taxon>Streptomyces</taxon>
    </lineage>
</organism>
<protein>
    <submittedName>
        <fullName evidence="1">Secreted protein</fullName>
    </submittedName>
</protein>
<dbReference type="Pfam" id="PF01503">
    <property type="entry name" value="PRA-PH"/>
    <property type="match status" value="1"/>
</dbReference>
<dbReference type="SUPFAM" id="SSF101386">
    <property type="entry name" value="all-alpha NTP pyrophosphatases"/>
    <property type="match status" value="1"/>
</dbReference>
<evidence type="ECO:0000313" key="1">
    <source>
        <dbReference type="EMBL" id="GLF95861.1"/>
    </source>
</evidence>
<keyword evidence="2" id="KW-1185">Reference proteome</keyword>
<name>A0ABQ5NZS7_9ACTN</name>
<dbReference type="Proteomes" id="UP001291653">
    <property type="component" value="Unassembled WGS sequence"/>
</dbReference>
<evidence type="ECO:0000313" key="2">
    <source>
        <dbReference type="Proteomes" id="UP001291653"/>
    </source>
</evidence>
<proteinExistence type="predicted"/>
<comment type="caution">
    <text evidence="1">The sequence shown here is derived from an EMBL/GenBank/DDBJ whole genome shotgun (WGS) entry which is preliminary data.</text>
</comment>
<dbReference type="InterPro" id="IPR023292">
    <property type="entry name" value="NTP_PyroPHydrolase-like_dom_sf"/>
</dbReference>
<sequence>MHESPAALVQQFHHAFGLDARPAPAEIPAELAAHRQDLLAEEFAEVAEVAVTGPLDHLAQELADMVYIAYGTALVHGIDLDQVIAEVHRANMSKLGPEGTPVRRADGKVLKGPHYRAPDIASVLRRQGWTPPAE</sequence>
<reference evidence="1 2" key="1">
    <citation type="submission" date="2022-10" db="EMBL/GenBank/DDBJ databases">
        <title>Draft genome sequence of Streptomyces sp. YSPA8.</title>
        <authorList>
            <person name="Moriuchi R."/>
            <person name="Dohra H."/>
            <person name="Yamamura H."/>
            <person name="Kodani S."/>
        </authorList>
    </citation>
    <scope>NUCLEOTIDE SEQUENCE [LARGE SCALE GENOMIC DNA]</scope>
    <source>
        <strain evidence="1 2">YSPA8</strain>
    </source>
</reference>
<accession>A0ABQ5NZS7</accession>
<dbReference type="RefSeq" id="WP_323447912.1">
    <property type="nucleotide sequence ID" value="NZ_BSBI01000006.1"/>
</dbReference>